<dbReference type="GO" id="GO:0016757">
    <property type="term" value="F:glycosyltransferase activity"/>
    <property type="evidence" value="ECO:0007669"/>
    <property type="project" value="InterPro"/>
</dbReference>
<dbReference type="NCBIfam" id="NF007640">
    <property type="entry name" value="PRK10307.1"/>
    <property type="match status" value="1"/>
</dbReference>
<evidence type="ECO:0000259" key="2">
    <source>
        <dbReference type="Pfam" id="PF13579"/>
    </source>
</evidence>
<evidence type="ECO:0000313" key="3">
    <source>
        <dbReference type="EMBL" id="MXP47735.1"/>
    </source>
</evidence>
<dbReference type="RefSeq" id="WP_160730995.1">
    <property type="nucleotide sequence ID" value="NZ_WTYP01000002.1"/>
</dbReference>
<feature type="domain" description="Glycosyltransferase subfamily 4-like N-terminal" evidence="2">
    <location>
        <begin position="16"/>
        <end position="198"/>
    </location>
</feature>
<accession>A0A6I4V203</accession>
<dbReference type="InterPro" id="IPR028098">
    <property type="entry name" value="Glyco_trans_4-like_N"/>
</dbReference>
<reference evidence="3 4" key="1">
    <citation type="submission" date="2019-12" db="EMBL/GenBank/DDBJ databases">
        <title>Genomic-based taxomic classification of the family Erythrobacteraceae.</title>
        <authorList>
            <person name="Xu L."/>
        </authorList>
    </citation>
    <scope>NUCLEOTIDE SEQUENCE [LARGE SCALE GENOMIC DNA]</scope>
    <source>
        <strain evidence="3 4">SW-109</strain>
    </source>
</reference>
<dbReference type="Pfam" id="PF00534">
    <property type="entry name" value="Glycos_transf_1"/>
    <property type="match status" value="1"/>
</dbReference>
<dbReference type="PANTHER" id="PTHR12526">
    <property type="entry name" value="GLYCOSYLTRANSFERASE"/>
    <property type="match status" value="1"/>
</dbReference>
<dbReference type="EMBL" id="WTYP01000002">
    <property type="protein sequence ID" value="MXP47735.1"/>
    <property type="molecule type" value="Genomic_DNA"/>
</dbReference>
<dbReference type="Pfam" id="PF13579">
    <property type="entry name" value="Glyco_trans_4_4"/>
    <property type="match status" value="1"/>
</dbReference>
<dbReference type="PANTHER" id="PTHR12526:SF633">
    <property type="entry name" value="COLANIC ACID BIOSYNTHESIS GLYCOSYL TRANSFERASE WCAI-RELATED"/>
    <property type="match status" value="1"/>
</dbReference>
<dbReference type="CDD" id="cd03794">
    <property type="entry name" value="GT4_WbuB-like"/>
    <property type="match status" value="1"/>
</dbReference>
<dbReference type="SUPFAM" id="SSF53756">
    <property type="entry name" value="UDP-Glycosyltransferase/glycogen phosphorylase"/>
    <property type="match status" value="1"/>
</dbReference>
<sequence>MNILIFGLNYAPEEIGIGPYTSNLAEFMLSRGHEVSVIAGNPYYPEWRLGAGYKQELSEEMVNGVRVCRVPHFIPVKPTGSMRVAHHLSFARNALRQARMVSAADLVLAIAPSLIAAPIALRTAKRFDAVSWLHIQDFEVEAALATGLLSKGPLAKLAKSFERSVVSRFDRVSSISAAMTRKACDKGADPASTIELRNWSEPGLKIDQKAGAELRARLRIPEGRIALYSGNLSLKQGSGLIAEAAQSLARRQDIQFVIRGAGSARPDLERAARTLPNLHVHDLVLRSELGALLSMADIHLLTQIASAADLVLPSKLTNMLASGRPVIATAASGTALAEEIEGCGIAVPPGNGGAFAAAIEQLVDSPEELERLGRAALRRAQERWAPTVLLDQFAVELEKAHAERGSN</sequence>
<feature type="domain" description="Glycosyl transferase family 1" evidence="1">
    <location>
        <begin position="215"/>
        <end position="376"/>
    </location>
</feature>
<evidence type="ECO:0000313" key="4">
    <source>
        <dbReference type="Proteomes" id="UP000471435"/>
    </source>
</evidence>
<keyword evidence="4" id="KW-1185">Reference proteome</keyword>
<proteinExistence type="predicted"/>
<comment type="caution">
    <text evidence="3">The sequence shown here is derived from an EMBL/GenBank/DDBJ whole genome shotgun (WGS) entry which is preliminary data.</text>
</comment>
<protein>
    <submittedName>
        <fullName evidence="3">WcaI family glycosyltransferase</fullName>
    </submittedName>
</protein>
<keyword evidence="3" id="KW-0808">Transferase</keyword>
<dbReference type="InterPro" id="IPR001296">
    <property type="entry name" value="Glyco_trans_1"/>
</dbReference>
<name>A0A6I4V203_9SPHN</name>
<organism evidence="3 4">
    <name type="scientific">Pontixanthobacter luteolus</name>
    <dbReference type="NCBI Taxonomy" id="295089"/>
    <lineage>
        <taxon>Bacteria</taxon>
        <taxon>Pseudomonadati</taxon>
        <taxon>Pseudomonadota</taxon>
        <taxon>Alphaproteobacteria</taxon>
        <taxon>Sphingomonadales</taxon>
        <taxon>Erythrobacteraceae</taxon>
        <taxon>Pontixanthobacter</taxon>
    </lineage>
</organism>
<dbReference type="AlphaFoldDB" id="A0A6I4V203"/>
<dbReference type="Gene3D" id="3.40.50.2000">
    <property type="entry name" value="Glycogen Phosphorylase B"/>
    <property type="match status" value="2"/>
</dbReference>
<dbReference type="Proteomes" id="UP000471435">
    <property type="component" value="Unassembled WGS sequence"/>
</dbReference>
<dbReference type="OrthoDB" id="9787293at2"/>
<gene>
    <name evidence="3" type="ORF">GRI43_10110</name>
</gene>
<evidence type="ECO:0000259" key="1">
    <source>
        <dbReference type="Pfam" id="PF00534"/>
    </source>
</evidence>